<dbReference type="PANTHER" id="PTHR32097:SF17">
    <property type="entry name" value="CAMP-BINDING PROTEIN 1-RELATED"/>
    <property type="match status" value="1"/>
</dbReference>
<dbReference type="Pfam" id="PF02342">
    <property type="entry name" value="TerD"/>
    <property type="match status" value="1"/>
</dbReference>
<organism evidence="2 3">
    <name type="scientific">Paraglomus occultum</name>
    <dbReference type="NCBI Taxonomy" id="144539"/>
    <lineage>
        <taxon>Eukaryota</taxon>
        <taxon>Fungi</taxon>
        <taxon>Fungi incertae sedis</taxon>
        <taxon>Mucoromycota</taxon>
        <taxon>Glomeromycotina</taxon>
        <taxon>Glomeromycetes</taxon>
        <taxon>Paraglomerales</taxon>
        <taxon>Paraglomeraceae</taxon>
        <taxon>Paraglomus</taxon>
    </lineage>
</organism>
<keyword evidence="3" id="KW-1185">Reference proteome</keyword>
<dbReference type="InterPro" id="IPR029071">
    <property type="entry name" value="Ubiquitin-like_domsf"/>
</dbReference>
<dbReference type="PROSITE" id="PS50053">
    <property type="entry name" value="UBIQUITIN_2"/>
    <property type="match status" value="1"/>
</dbReference>
<dbReference type="EMBL" id="CAJVPJ010001129">
    <property type="protein sequence ID" value="CAG8576940.1"/>
    <property type="molecule type" value="Genomic_DNA"/>
</dbReference>
<comment type="caution">
    <text evidence="2">The sequence shown here is derived from an EMBL/GenBank/DDBJ whole genome shotgun (WGS) entry which is preliminary data.</text>
</comment>
<dbReference type="Proteomes" id="UP000789572">
    <property type="component" value="Unassembled WGS sequence"/>
</dbReference>
<dbReference type="PANTHER" id="PTHR32097">
    <property type="entry name" value="CAMP-BINDING PROTEIN 1-RELATED"/>
    <property type="match status" value="1"/>
</dbReference>
<name>A0A9N9BRA5_9GLOM</name>
<dbReference type="InterPro" id="IPR051324">
    <property type="entry name" value="Stress/Tellurium_Resist"/>
</dbReference>
<dbReference type="Pfam" id="PF00240">
    <property type="entry name" value="ubiquitin"/>
    <property type="match status" value="1"/>
</dbReference>
<dbReference type="InterPro" id="IPR000626">
    <property type="entry name" value="Ubiquitin-like_dom"/>
</dbReference>
<dbReference type="CDD" id="cd17039">
    <property type="entry name" value="Ubl_ubiquitin_like"/>
    <property type="match status" value="1"/>
</dbReference>
<proteinExistence type="predicted"/>
<accession>A0A9N9BRA5</accession>
<sequence length="341" mass="39424">MNAFRSKYQYCNLHALFVQCLVQSLDKQEEDKYQCPECKAALSYEEVGRWKQRMDKASFMLNVDKIGRQHLASMENNEEIVQKGNIYVVLLNGEKIVVDYEKVHTVMALRQEIYTQKKIEVAKQKLMYNGVELKNYTDDNRHKSLIEYGISANSHIQLIIIFSKNAEKETINELIFDLDYGLLDDDQTFDCPELTCFLYTGNKLWRTYDMQSTFYPHTPNTIHLGDVVDRANRRGKQQITSRLGELPENVTHLYFIISARNSPSIGCYKNLTFSLIDRKYPDKSLCIYNLTKVVHSKAVILCGVARAGNTWRVYIIGAESAGNAKDYKPIEQKIRAIEELV</sequence>
<evidence type="ECO:0000313" key="3">
    <source>
        <dbReference type="Proteomes" id="UP000789572"/>
    </source>
</evidence>
<dbReference type="SMART" id="SM00213">
    <property type="entry name" value="UBQ"/>
    <property type="match status" value="1"/>
</dbReference>
<dbReference type="InterPro" id="IPR003325">
    <property type="entry name" value="TerD"/>
</dbReference>
<feature type="domain" description="Ubiquitin-like" evidence="1">
    <location>
        <begin position="84"/>
        <end position="160"/>
    </location>
</feature>
<evidence type="ECO:0000259" key="1">
    <source>
        <dbReference type="PROSITE" id="PS50053"/>
    </source>
</evidence>
<reference evidence="2" key="1">
    <citation type="submission" date="2021-06" db="EMBL/GenBank/DDBJ databases">
        <authorList>
            <person name="Kallberg Y."/>
            <person name="Tangrot J."/>
            <person name="Rosling A."/>
        </authorList>
    </citation>
    <scope>NUCLEOTIDE SEQUENCE</scope>
    <source>
        <strain evidence="2">IA702</strain>
    </source>
</reference>
<dbReference type="OrthoDB" id="2318873at2759"/>
<protein>
    <submittedName>
        <fullName evidence="2">2234_t:CDS:1</fullName>
    </submittedName>
</protein>
<dbReference type="Gene3D" id="3.10.20.90">
    <property type="entry name" value="Phosphatidylinositol 3-kinase Catalytic Subunit, Chain A, domain 1"/>
    <property type="match status" value="1"/>
</dbReference>
<dbReference type="SUPFAM" id="SSF54236">
    <property type="entry name" value="Ubiquitin-like"/>
    <property type="match status" value="1"/>
</dbReference>
<evidence type="ECO:0000313" key="2">
    <source>
        <dbReference type="EMBL" id="CAG8576940.1"/>
    </source>
</evidence>
<gene>
    <name evidence="2" type="ORF">POCULU_LOCUS6287</name>
</gene>
<dbReference type="AlphaFoldDB" id="A0A9N9BRA5"/>
<dbReference type="Gene3D" id="2.60.60.30">
    <property type="entry name" value="sav2460 like domains"/>
    <property type="match status" value="1"/>
</dbReference>